<evidence type="ECO:0000256" key="2">
    <source>
        <dbReference type="ARBA" id="ARBA00023015"/>
    </source>
</evidence>
<dbReference type="Gene3D" id="3.40.50.2300">
    <property type="match status" value="1"/>
</dbReference>
<sequence>MVDTQRPASTPPIPSGARVVLAVDDDEAVRRVAAENLRRLGFAVIEARDGSEAMRILGDPAQHVDLLFTDVRMPGLLSGPALAEAAVRQHPDLRVLLTSGNLQDVGPDAGQGRFPVLSKPYRRAQLAAAIEASLAAPPHT</sequence>
<dbReference type="EMBL" id="VDUZ01000009">
    <property type="protein sequence ID" value="TXL77166.1"/>
    <property type="molecule type" value="Genomic_DNA"/>
</dbReference>
<dbReference type="Pfam" id="PF00072">
    <property type="entry name" value="Response_reg"/>
    <property type="match status" value="1"/>
</dbReference>
<dbReference type="RefSeq" id="WP_147846866.1">
    <property type="nucleotide sequence ID" value="NZ_VDUZ01000009.1"/>
</dbReference>
<proteinExistence type="predicted"/>
<keyword evidence="1 4" id="KW-0597">Phosphoprotein</keyword>
<gene>
    <name evidence="6" type="ORF">FHP25_10400</name>
</gene>
<dbReference type="Proteomes" id="UP000321638">
    <property type="component" value="Unassembled WGS sequence"/>
</dbReference>
<dbReference type="PANTHER" id="PTHR44591:SF3">
    <property type="entry name" value="RESPONSE REGULATORY DOMAIN-CONTAINING PROTEIN"/>
    <property type="match status" value="1"/>
</dbReference>
<dbReference type="SMART" id="SM00448">
    <property type="entry name" value="REC"/>
    <property type="match status" value="1"/>
</dbReference>
<accession>A0A5C8PR07</accession>
<reference evidence="6 7" key="1">
    <citation type="submission" date="2019-06" db="EMBL/GenBank/DDBJ databases">
        <title>New taxonomy in bacterial strain CC-CFT640, isolated from vineyard.</title>
        <authorList>
            <person name="Lin S.-Y."/>
            <person name="Tsai C.-F."/>
            <person name="Young C.-C."/>
        </authorList>
    </citation>
    <scope>NUCLEOTIDE SEQUENCE [LARGE SCALE GENOMIC DNA]</scope>
    <source>
        <strain evidence="6 7">CC-CFT640</strain>
    </source>
</reference>
<evidence type="ECO:0000256" key="1">
    <source>
        <dbReference type="ARBA" id="ARBA00022553"/>
    </source>
</evidence>
<dbReference type="SUPFAM" id="SSF52172">
    <property type="entry name" value="CheY-like"/>
    <property type="match status" value="1"/>
</dbReference>
<feature type="modified residue" description="4-aspartylphosphate" evidence="4">
    <location>
        <position position="70"/>
    </location>
</feature>
<evidence type="ECO:0000313" key="7">
    <source>
        <dbReference type="Proteomes" id="UP000321638"/>
    </source>
</evidence>
<keyword evidence="7" id="KW-1185">Reference proteome</keyword>
<dbReference type="InterPro" id="IPR011006">
    <property type="entry name" value="CheY-like_superfamily"/>
</dbReference>
<dbReference type="PROSITE" id="PS50110">
    <property type="entry name" value="RESPONSE_REGULATORY"/>
    <property type="match status" value="1"/>
</dbReference>
<name>A0A5C8PR07_9HYPH</name>
<dbReference type="PANTHER" id="PTHR44591">
    <property type="entry name" value="STRESS RESPONSE REGULATOR PROTEIN 1"/>
    <property type="match status" value="1"/>
</dbReference>
<dbReference type="AlphaFoldDB" id="A0A5C8PR07"/>
<feature type="domain" description="Response regulatory" evidence="5">
    <location>
        <begin position="19"/>
        <end position="134"/>
    </location>
</feature>
<dbReference type="GO" id="GO:0000160">
    <property type="term" value="P:phosphorelay signal transduction system"/>
    <property type="evidence" value="ECO:0007669"/>
    <property type="project" value="InterPro"/>
</dbReference>
<dbReference type="InterPro" id="IPR001789">
    <property type="entry name" value="Sig_transdc_resp-reg_receiver"/>
</dbReference>
<evidence type="ECO:0000256" key="3">
    <source>
        <dbReference type="ARBA" id="ARBA00023163"/>
    </source>
</evidence>
<evidence type="ECO:0000259" key="5">
    <source>
        <dbReference type="PROSITE" id="PS50110"/>
    </source>
</evidence>
<keyword evidence="3" id="KW-0804">Transcription</keyword>
<evidence type="ECO:0000256" key="4">
    <source>
        <dbReference type="PROSITE-ProRule" id="PRU00169"/>
    </source>
</evidence>
<dbReference type="InterPro" id="IPR050595">
    <property type="entry name" value="Bact_response_regulator"/>
</dbReference>
<organism evidence="6 7">
    <name type="scientific">Vineibacter terrae</name>
    <dbReference type="NCBI Taxonomy" id="2586908"/>
    <lineage>
        <taxon>Bacteria</taxon>
        <taxon>Pseudomonadati</taxon>
        <taxon>Pseudomonadota</taxon>
        <taxon>Alphaproteobacteria</taxon>
        <taxon>Hyphomicrobiales</taxon>
        <taxon>Vineibacter</taxon>
    </lineage>
</organism>
<protein>
    <submittedName>
        <fullName evidence="6">Response regulator</fullName>
    </submittedName>
</protein>
<keyword evidence="2" id="KW-0805">Transcription regulation</keyword>
<dbReference type="OrthoDB" id="9784719at2"/>
<evidence type="ECO:0000313" key="6">
    <source>
        <dbReference type="EMBL" id="TXL77166.1"/>
    </source>
</evidence>
<comment type="caution">
    <text evidence="6">The sequence shown here is derived from an EMBL/GenBank/DDBJ whole genome shotgun (WGS) entry which is preliminary data.</text>
</comment>